<evidence type="ECO:0000256" key="8">
    <source>
        <dbReference type="ARBA" id="ARBA00022679"/>
    </source>
</evidence>
<evidence type="ECO:0000256" key="9">
    <source>
        <dbReference type="ARBA" id="ARBA00022741"/>
    </source>
</evidence>
<proteinExistence type="inferred from homology"/>
<feature type="binding site" evidence="16">
    <location>
        <position position="132"/>
    </location>
    <ligand>
        <name>ATP</name>
        <dbReference type="ChEBI" id="CHEBI:30616"/>
    </ligand>
</feature>
<dbReference type="EC" id="2.7.1.33" evidence="6 16"/>
<keyword evidence="13 16" id="KW-0173">Coenzyme A biosynthesis</keyword>
<comment type="caution">
    <text evidence="17">The sequence shown here is derived from an EMBL/GenBank/DDBJ whole genome shotgun (WGS) entry which is preliminary data.</text>
</comment>
<evidence type="ECO:0000256" key="1">
    <source>
        <dbReference type="ARBA" id="ARBA00001206"/>
    </source>
</evidence>
<evidence type="ECO:0000256" key="10">
    <source>
        <dbReference type="ARBA" id="ARBA00022777"/>
    </source>
</evidence>
<protein>
    <recommendedName>
        <fullName evidence="15 16">Type III pantothenate kinase</fullName>
        <ecNumber evidence="6 16">2.7.1.33</ecNumber>
    </recommendedName>
    <alternativeName>
        <fullName evidence="16">PanK-III</fullName>
    </alternativeName>
    <alternativeName>
        <fullName evidence="16">Pantothenic acid kinase</fullName>
    </alternativeName>
</protein>
<dbReference type="InterPro" id="IPR004619">
    <property type="entry name" value="Type_III_PanK"/>
</dbReference>
<comment type="subcellular location">
    <subcellularLocation>
        <location evidence="3 16">Cytoplasm</location>
    </subcellularLocation>
</comment>
<dbReference type="PANTHER" id="PTHR34265:SF1">
    <property type="entry name" value="TYPE III PANTOTHENATE KINASE"/>
    <property type="match status" value="1"/>
</dbReference>
<dbReference type="InterPro" id="IPR043129">
    <property type="entry name" value="ATPase_NBD"/>
</dbReference>
<comment type="similarity">
    <text evidence="14 16">Belongs to the type III pantothenate kinase family.</text>
</comment>
<evidence type="ECO:0000256" key="16">
    <source>
        <dbReference type="HAMAP-Rule" id="MF_01274"/>
    </source>
</evidence>
<evidence type="ECO:0000256" key="6">
    <source>
        <dbReference type="ARBA" id="ARBA00012102"/>
    </source>
</evidence>
<dbReference type="NCBIfam" id="TIGR00671">
    <property type="entry name" value="baf"/>
    <property type="match status" value="1"/>
</dbReference>
<evidence type="ECO:0000256" key="13">
    <source>
        <dbReference type="ARBA" id="ARBA00022993"/>
    </source>
</evidence>
<sequence>MLLAVNVGNTRIKLALYRGRALLANWVIATVRESTTDEYAMLWRQLCRHAGYDFEDITGVAIACVVPQLAATLRQLSRTYLGRPPLEVGPGIRTGMRVLYENPREVGADRITNAIAAYAAYKGPAIVVDFGTAMTFTVVSAEGDFVGGAIAPGVDISMDALALHAAQLRKVEITRPPSVIARNTVAASRSGVLFGFAGQVDGVVERMQRELGGGAAVVATGGFAELIAPETRSIAHVDPLLGLEGLRILYERNAPVEGEARE</sequence>
<evidence type="ECO:0000256" key="4">
    <source>
        <dbReference type="ARBA" id="ARBA00005225"/>
    </source>
</evidence>
<evidence type="ECO:0000256" key="2">
    <source>
        <dbReference type="ARBA" id="ARBA00001958"/>
    </source>
</evidence>
<gene>
    <name evidence="16" type="primary">coaX</name>
    <name evidence="17" type="ORF">E6H03_04120</name>
</gene>
<evidence type="ECO:0000256" key="12">
    <source>
        <dbReference type="ARBA" id="ARBA00022958"/>
    </source>
</evidence>
<comment type="subunit">
    <text evidence="5 16">Homodimer.</text>
</comment>
<comment type="function">
    <text evidence="16">Catalyzes the phosphorylation of pantothenate (Pan), the first step in CoA biosynthesis.</text>
</comment>
<reference evidence="17 18" key="1">
    <citation type="journal article" date="2019" name="Nat. Microbiol.">
        <title>Mediterranean grassland soil C-N compound turnover is dependent on rainfall and depth, and is mediated by genomically divergent microorganisms.</title>
        <authorList>
            <person name="Diamond S."/>
            <person name="Andeer P.F."/>
            <person name="Li Z."/>
            <person name="Crits-Christoph A."/>
            <person name="Burstein D."/>
            <person name="Anantharaman K."/>
            <person name="Lane K.R."/>
            <person name="Thomas B.C."/>
            <person name="Pan C."/>
            <person name="Northen T.R."/>
            <person name="Banfield J.F."/>
        </authorList>
    </citation>
    <scope>NUCLEOTIDE SEQUENCE [LARGE SCALE GENOMIC DNA]</scope>
    <source>
        <strain evidence="17">NP_6</strain>
    </source>
</reference>
<dbReference type="NCBIfam" id="NF009855">
    <property type="entry name" value="PRK13321.1"/>
    <property type="match status" value="1"/>
</dbReference>
<evidence type="ECO:0000313" key="17">
    <source>
        <dbReference type="EMBL" id="TMI83231.1"/>
    </source>
</evidence>
<feature type="active site" description="Proton acceptor" evidence="16">
    <location>
        <position position="109"/>
    </location>
</feature>
<keyword evidence="12 16" id="KW-0630">Potassium</keyword>
<dbReference type="Proteomes" id="UP000318093">
    <property type="component" value="Unassembled WGS sequence"/>
</dbReference>
<dbReference type="GO" id="GO:0004594">
    <property type="term" value="F:pantothenate kinase activity"/>
    <property type="evidence" value="ECO:0007669"/>
    <property type="project" value="UniProtKB-UniRule"/>
</dbReference>
<dbReference type="SUPFAM" id="SSF53067">
    <property type="entry name" value="Actin-like ATPase domain"/>
    <property type="match status" value="2"/>
</dbReference>
<feature type="binding site" evidence="16">
    <location>
        <position position="100"/>
    </location>
    <ligand>
        <name>substrate</name>
    </ligand>
</feature>
<dbReference type="CDD" id="cd24015">
    <property type="entry name" value="ASKHA_NBD_PanK-III"/>
    <property type="match status" value="1"/>
</dbReference>
<keyword evidence="9 16" id="KW-0547">Nucleotide-binding</keyword>
<organism evidence="17 18">
    <name type="scientific">Candidatus Segetimicrobium genomatis</name>
    <dbReference type="NCBI Taxonomy" id="2569760"/>
    <lineage>
        <taxon>Bacteria</taxon>
        <taxon>Bacillati</taxon>
        <taxon>Candidatus Sysuimicrobiota</taxon>
        <taxon>Candidatus Sysuimicrobiia</taxon>
        <taxon>Candidatus Sysuimicrobiales</taxon>
        <taxon>Candidatus Segetimicrobiaceae</taxon>
        <taxon>Candidatus Segetimicrobium</taxon>
    </lineage>
</organism>
<comment type="cofactor">
    <cofactor evidence="2">
        <name>K(+)</name>
        <dbReference type="ChEBI" id="CHEBI:29103"/>
    </cofactor>
</comment>
<keyword evidence="7 16" id="KW-0963">Cytoplasm</keyword>
<feature type="binding site" evidence="16">
    <location>
        <begin position="6"/>
        <end position="13"/>
    </location>
    <ligand>
        <name>ATP</name>
        <dbReference type="ChEBI" id="CHEBI:30616"/>
    </ligand>
</feature>
<name>A0A537JI67_9BACT</name>
<evidence type="ECO:0000256" key="5">
    <source>
        <dbReference type="ARBA" id="ARBA00011738"/>
    </source>
</evidence>
<dbReference type="GO" id="GO:0005737">
    <property type="term" value="C:cytoplasm"/>
    <property type="evidence" value="ECO:0007669"/>
    <property type="project" value="UniProtKB-SubCell"/>
</dbReference>
<keyword evidence="11 16" id="KW-0067">ATP-binding</keyword>
<evidence type="ECO:0000256" key="11">
    <source>
        <dbReference type="ARBA" id="ARBA00022840"/>
    </source>
</evidence>
<dbReference type="Gene3D" id="3.30.420.40">
    <property type="match status" value="2"/>
</dbReference>
<evidence type="ECO:0000313" key="18">
    <source>
        <dbReference type="Proteomes" id="UP000318093"/>
    </source>
</evidence>
<evidence type="ECO:0000256" key="7">
    <source>
        <dbReference type="ARBA" id="ARBA00022490"/>
    </source>
</evidence>
<keyword evidence="10 16" id="KW-0418">Kinase</keyword>
<dbReference type="HAMAP" id="MF_01274">
    <property type="entry name" value="Pantothen_kinase_3"/>
    <property type="match status" value="1"/>
</dbReference>
<dbReference type="GO" id="GO:0005524">
    <property type="term" value="F:ATP binding"/>
    <property type="evidence" value="ECO:0007669"/>
    <property type="project" value="UniProtKB-UniRule"/>
</dbReference>
<dbReference type="AlphaFoldDB" id="A0A537JI67"/>
<feature type="binding site" evidence="16">
    <location>
        <begin position="107"/>
        <end position="110"/>
    </location>
    <ligand>
        <name>substrate</name>
    </ligand>
</feature>
<accession>A0A537JI67</accession>
<dbReference type="Pfam" id="PF03309">
    <property type="entry name" value="Pan_kinase"/>
    <property type="match status" value="1"/>
</dbReference>
<keyword evidence="16" id="KW-0479">Metal-binding</keyword>
<feature type="binding site" evidence="16">
    <location>
        <position position="184"/>
    </location>
    <ligand>
        <name>substrate</name>
    </ligand>
</feature>
<comment type="cofactor">
    <cofactor evidence="16">
        <name>NH4(+)</name>
        <dbReference type="ChEBI" id="CHEBI:28938"/>
    </cofactor>
    <cofactor evidence="16">
        <name>K(+)</name>
        <dbReference type="ChEBI" id="CHEBI:29103"/>
    </cofactor>
    <text evidence="16">A monovalent cation. Ammonium or potassium.</text>
</comment>
<evidence type="ECO:0000256" key="15">
    <source>
        <dbReference type="ARBA" id="ARBA00040883"/>
    </source>
</evidence>
<evidence type="ECO:0000256" key="14">
    <source>
        <dbReference type="ARBA" id="ARBA00038036"/>
    </source>
</evidence>
<comment type="catalytic activity">
    <reaction evidence="1 16">
        <text>(R)-pantothenate + ATP = (R)-4'-phosphopantothenate + ADP + H(+)</text>
        <dbReference type="Rhea" id="RHEA:16373"/>
        <dbReference type="ChEBI" id="CHEBI:10986"/>
        <dbReference type="ChEBI" id="CHEBI:15378"/>
        <dbReference type="ChEBI" id="CHEBI:29032"/>
        <dbReference type="ChEBI" id="CHEBI:30616"/>
        <dbReference type="ChEBI" id="CHEBI:456216"/>
        <dbReference type="EC" id="2.7.1.33"/>
    </reaction>
</comment>
<feature type="binding site" evidence="16">
    <location>
        <position position="129"/>
    </location>
    <ligand>
        <name>K(+)</name>
        <dbReference type="ChEBI" id="CHEBI:29103"/>
    </ligand>
</feature>
<keyword evidence="8 16" id="KW-0808">Transferase</keyword>
<dbReference type="GO" id="GO:0046872">
    <property type="term" value="F:metal ion binding"/>
    <property type="evidence" value="ECO:0007669"/>
    <property type="project" value="UniProtKB-KW"/>
</dbReference>
<comment type="pathway">
    <text evidence="4 16">Cofactor biosynthesis; coenzyme A biosynthesis; CoA from (R)-pantothenate: step 1/5.</text>
</comment>
<dbReference type="GO" id="GO:0015937">
    <property type="term" value="P:coenzyme A biosynthetic process"/>
    <property type="evidence" value="ECO:0007669"/>
    <property type="project" value="UniProtKB-UniRule"/>
</dbReference>
<dbReference type="UniPathway" id="UPA00241">
    <property type="reaction ID" value="UER00352"/>
</dbReference>
<dbReference type="PANTHER" id="PTHR34265">
    <property type="entry name" value="TYPE III PANTOTHENATE KINASE"/>
    <property type="match status" value="1"/>
</dbReference>
<dbReference type="EMBL" id="VBAN01000120">
    <property type="protein sequence ID" value="TMI83231.1"/>
    <property type="molecule type" value="Genomic_DNA"/>
</dbReference>
<evidence type="ECO:0000256" key="3">
    <source>
        <dbReference type="ARBA" id="ARBA00004496"/>
    </source>
</evidence>